<dbReference type="Pfam" id="PF05118">
    <property type="entry name" value="Asp_Arg_Hydrox"/>
    <property type="match status" value="1"/>
</dbReference>
<comment type="caution">
    <text evidence="17">The sequence shown here is derived from an EMBL/GenBank/DDBJ whole genome shotgun (WGS) entry which is preliminary data.</text>
</comment>
<dbReference type="GO" id="GO:0062101">
    <property type="term" value="F:peptidyl-aspartic acid 3-dioxygenase activity"/>
    <property type="evidence" value="ECO:0007669"/>
    <property type="project" value="InterPro"/>
</dbReference>
<dbReference type="SUPFAM" id="SSF51197">
    <property type="entry name" value="Clavaminate synthase-like"/>
    <property type="match status" value="1"/>
</dbReference>
<evidence type="ECO:0000256" key="8">
    <source>
        <dbReference type="ARBA" id="ARBA00023004"/>
    </source>
</evidence>
<dbReference type="Pfam" id="PF05279">
    <property type="entry name" value="Asp-B-Hydro_N"/>
    <property type="match status" value="1"/>
</dbReference>
<feature type="binding site" description="axial binding residue" evidence="13">
    <location>
        <position position="438"/>
    </location>
    <ligand>
        <name>heme</name>
        <dbReference type="ChEBI" id="CHEBI:30413"/>
    </ligand>
    <ligandPart>
        <name>Fe</name>
        <dbReference type="ChEBI" id="CHEBI:18248"/>
    </ligandPart>
</feature>
<dbReference type="SUPFAM" id="SSF50156">
    <property type="entry name" value="PDZ domain-like"/>
    <property type="match status" value="2"/>
</dbReference>
<dbReference type="Pfam" id="PF00067">
    <property type="entry name" value="p450"/>
    <property type="match status" value="1"/>
</dbReference>
<dbReference type="InterPro" id="IPR036396">
    <property type="entry name" value="Cyt_P450_sf"/>
</dbReference>
<evidence type="ECO:0000256" key="2">
    <source>
        <dbReference type="ARBA" id="ARBA00007730"/>
    </source>
</evidence>
<organism evidence="17 18">
    <name type="scientific">Bagarius yarrelli</name>
    <name type="common">Goonch</name>
    <name type="synonym">Bagrus yarrelli</name>
    <dbReference type="NCBI Taxonomy" id="175774"/>
    <lineage>
        <taxon>Eukaryota</taxon>
        <taxon>Metazoa</taxon>
        <taxon>Chordata</taxon>
        <taxon>Craniata</taxon>
        <taxon>Vertebrata</taxon>
        <taxon>Euteleostomi</taxon>
        <taxon>Actinopterygii</taxon>
        <taxon>Neopterygii</taxon>
        <taxon>Teleostei</taxon>
        <taxon>Ostariophysi</taxon>
        <taxon>Siluriformes</taxon>
        <taxon>Sisoridae</taxon>
        <taxon>Sisorinae</taxon>
        <taxon>Bagarius</taxon>
    </lineage>
</organism>
<evidence type="ECO:0000256" key="7">
    <source>
        <dbReference type="ARBA" id="ARBA00022989"/>
    </source>
</evidence>
<feature type="domain" description="PDZ" evidence="16">
    <location>
        <begin position="693"/>
        <end position="768"/>
    </location>
</feature>
<dbReference type="GO" id="GO:0005506">
    <property type="term" value="F:iron ion binding"/>
    <property type="evidence" value="ECO:0007669"/>
    <property type="project" value="InterPro"/>
</dbReference>
<name>A0A556TYQ0_BAGYA</name>
<evidence type="ECO:0000256" key="5">
    <source>
        <dbReference type="ARBA" id="ARBA00022692"/>
    </source>
</evidence>
<evidence type="ECO:0000313" key="17">
    <source>
        <dbReference type="EMBL" id="TSL34541.1"/>
    </source>
</evidence>
<comment type="cofactor">
    <cofactor evidence="13">
        <name>heme</name>
        <dbReference type="ChEBI" id="CHEBI:30413"/>
    </cofactor>
</comment>
<dbReference type="InterPro" id="IPR007803">
    <property type="entry name" value="Asp/Arg/Pro-Hydrxlase"/>
</dbReference>
<dbReference type="CDD" id="cd06794">
    <property type="entry name" value="PDZ2_syntenin-like"/>
    <property type="match status" value="1"/>
</dbReference>
<keyword evidence="4" id="KW-0597">Phosphoprotein</keyword>
<keyword evidence="9 15" id="KW-0472">Membrane</keyword>
<proteinExistence type="inferred from homology"/>
<dbReference type="Gene3D" id="2.60.120.330">
    <property type="entry name" value="B-lactam Antibiotic, Isopenicillin N Synthase, Chain"/>
    <property type="match status" value="1"/>
</dbReference>
<dbReference type="InterPro" id="IPR039038">
    <property type="entry name" value="ASPH"/>
</dbReference>
<dbReference type="InterPro" id="IPR027443">
    <property type="entry name" value="IPNS-like_sf"/>
</dbReference>
<dbReference type="Gene3D" id="1.25.40.10">
    <property type="entry name" value="Tetratricopeptide repeat domain"/>
    <property type="match status" value="1"/>
</dbReference>
<keyword evidence="7 15" id="KW-1133">Transmembrane helix</keyword>
<feature type="compositionally biased region" description="Low complexity" evidence="14">
    <location>
        <begin position="1282"/>
        <end position="1299"/>
    </location>
</feature>
<dbReference type="SMART" id="SM00028">
    <property type="entry name" value="TPR"/>
    <property type="match status" value="3"/>
</dbReference>
<evidence type="ECO:0000256" key="1">
    <source>
        <dbReference type="ARBA" id="ARBA00004606"/>
    </source>
</evidence>
<keyword evidence="10" id="KW-1015">Disulfide bond</keyword>
<feature type="region of interest" description="Disordered" evidence="14">
    <location>
        <begin position="975"/>
        <end position="994"/>
    </location>
</feature>
<dbReference type="SMART" id="SM00228">
    <property type="entry name" value="PDZ"/>
    <property type="match status" value="2"/>
</dbReference>
<comment type="subcellular location">
    <subcellularLocation>
        <location evidence="12">Endomembrane system</location>
        <topology evidence="12">Single-pass membrane protein</topology>
    </subcellularLocation>
    <subcellularLocation>
        <location evidence="1">Membrane</location>
        <topology evidence="1">Single-pass type II membrane protein</topology>
    </subcellularLocation>
</comment>
<feature type="domain" description="PDZ" evidence="16">
    <location>
        <begin position="613"/>
        <end position="688"/>
    </location>
</feature>
<protein>
    <submittedName>
        <fullName evidence="17">Aspartyl/asparaginyl beta-hydroxylase</fullName>
    </submittedName>
</protein>
<dbReference type="GO" id="GO:0016020">
    <property type="term" value="C:membrane"/>
    <property type="evidence" value="ECO:0007669"/>
    <property type="project" value="UniProtKB-SubCell"/>
</dbReference>
<keyword evidence="18" id="KW-1185">Reference proteome</keyword>
<evidence type="ECO:0000256" key="12">
    <source>
        <dbReference type="ARBA" id="ARBA00037847"/>
    </source>
</evidence>
<keyword evidence="11" id="KW-0325">Glycoprotein</keyword>
<evidence type="ECO:0000256" key="14">
    <source>
        <dbReference type="SAM" id="MobiDB-lite"/>
    </source>
</evidence>
<dbReference type="PANTHER" id="PTHR12366">
    <property type="entry name" value="ASPARTYL/ASPARAGINYL BETA-HYDROXYLASE"/>
    <property type="match status" value="1"/>
</dbReference>
<sequence length="1747" mass="196371">MATWVLVALLAVGVSFLLLRSFCRIRREKEPPLVKGWPFLGVVLEYSKNPLGFLQATQQKNGDIFTCQLAWKYFTFVTDPFSFSSVMRQGKNLDFHKFAMGFSQRVFGHADFTSPVHSESYREVHSLFRQTLQGPPLEQLSQTMLGNLQTVFQHGQPSGWKEEGLQCFTTRIMFEAGFVTLFGKKAGLLQPEEKGSVGTCMQKAKRDFLAFDGAFPALAAGVPIALCTRAWKAREALTKGLLHTELYHRMCISDLIQRRMDAFDRMNLDETDKARTHVCMLWASQANTLPAAFWSLYYTLRTPEAFTAARKEIDLIVTHLPNDEPISLSKEQLESMIVVESIIKEALRLSSASIMIRVASDDFILTLDSGQTAAIRKGDYIALYPRLIHLDPDIYPNPLEFKYDRFLDEEGQRRNQFFKNGRQLKHYLVPFGSGASECPGRFFAMNEIKQFLMLALWHYDLQLGEHCETLSPDRTRAGLGILPPSQDVLLRYKARADRNGRAAMSLYPSLEDLKVDKFIQARNTPTASPFKAPPLSLTDSAPYQCSPAHSASKVEENGTDASGSLYPQLSEFMGLNLSIEAIKTFSTTFPEQSSGAVSVYSAGTNWTVAPITGNDIGVKRAEIRQGVREGLFVQLVQVNTAAALGGLRFGDQILQINGESCAAWSSDRAHKFLKNASPERITLVIRDRPLERAVTLHKDMNGQLGFIFKKGRITSIAKDSSAARNGMLTDHQICEINGQNVIGLKDSQVLDILNTSGNVVTVTFMPGIIFEHMMKSCRASQLKFVSFVYKVSMSAREPQPVPAANKSLKKSEGHSIFSWLIVLALLGAWMSVAVVWFDLVEYNSVVGTLGKVYDADGDGDFDVEDAQVLLGLTDFCKSLDSVHTASADALADGSSDLFQSFLAFLCDVLMPCEGGGGQKSVIKEQEEEEEMVAEPSTRQIGHKLKAALKEQLRMIHEKIEAKKIAKLALAEKERAEKERIAKEKAEKERAEKERIAKEKAEKERLEKEKAEKERAEKERLEKEKAEKERAEKERIAKEKAEKEREEKEKLAKEKAEKEKLAKEQAEKGKLAREKAEKERAEKQQIAKETAEKERLAREKAQKERLAKEKTEKEKAERKNTEKERLAKEKAEQARLEKERLAKEITEKQKSGAEILEKAGKEKGEELEKDVHGKGREKERAKKDNEKSKQSEAPKDMPGETKDHREEEKVSNKGLKEQTISENKEEGARTADSQESIDSTGELVVEASPEKTLGSTPDVTRKTKAPELEAVVSVAPEVPSDLPPETLTETSTPQTTTELPTAHKSVSGIPQETEVKKKKTSLLNKFDKSIKAEINAAEKLRKKGKVEEALRAFEALVQKYPQSPRSRFGKAQAEDDLAEKLRSNEMLLKAVNTYREAAELPDAPAELIKATLKRRADRQQFLGRTKGSLATLERLVQIFPEDITMKNDLGVAHLLIGDNKGAKRVYEEVLAAAPSDGFAKVHYGFILKSENKIAESIPYLKEGLESGAPGTDDGRFYFHLGDALQRVGDQTQAYEWYEAGYRHGHFASVWQRSLYNVPGLRAQPWWTAKETGYTDLIRTLERNWMTIRDEALAVLDAGSGLFLPEDENLRETGNWGQFTLWQQGRKVGSSCQSVPKTCALLERFREATTCKRGQIKFSVMQPGTHVWPHTGPTNCRLRMHLGLVIPPKGCRIRCTDQTRKWEEGKVLIFDDSFEHEVWQDADSYRLIFIVDVWHPELSQSQRQTLSPI</sequence>
<evidence type="ECO:0000256" key="6">
    <source>
        <dbReference type="ARBA" id="ARBA00022723"/>
    </source>
</evidence>
<keyword evidence="6 13" id="KW-0479">Metal-binding</keyword>
<evidence type="ECO:0000256" key="3">
    <source>
        <dbReference type="ARBA" id="ARBA00010617"/>
    </source>
</evidence>
<evidence type="ECO:0000256" key="4">
    <source>
        <dbReference type="ARBA" id="ARBA00022553"/>
    </source>
</evidence>
<dbReference type="GO" id="GO:0004497">
    <property type="term" value="F:monooxygenase activity"/>
    <property type="evidence" value="ECO:0007669"/>
    <property type="project" value="InterPro"/>
</dbReference>
<dbReference type="InterPro" id="IPR011990">
    <property type="entry name" value="TPR-like_helical_dom_sf"/>
</dbReference>
<dbReference type="InterPro" id="IPR007943">
    <property type="entry name" value="Asp-B-hydro/Triadin_dom"/>
</dbReference>
<dbReference type="SUPFAM" id="SSF48452">
    <property type="entry name" value="TPR-like"/>
    <property type="match status" value="1"/>
</dbReference>
<dbReference type="Proteomes" id="UP000319801">
    <property type="component" value="Unassembled WGS sequence"/>
</dbReference>
<keyword evidence="8 13" id="KW-0408">Iron</keyword>
<dbReference type="Gene3D" id="1.10.630.10">
    <property type="entry name" value="Cytochrome P450"/>
    <property type="match status" value="1"/>
</dbReference>
<dbReference type="InterPro" id="IPR002403">
    <property type="entry name" value="Cyt_P450_E_grp-IV"/>
</dbReference>
<dbReference type="FunFam" id="2.60.120.330:FF:000004">
    <property type="entry name" value="aspartyl/asparaginyl beta-hydroxylase isoform X2"/>
    <property type="match status" value="1"/>
</dbReference>
<dbReference type="InterPro" id="IPR036034">
    <property type="entry name" value="PDZ_sf"/>
</dbReference>
<evidence type="ECO:0000313" key="18">
    <source>
        <dbReference type="Proteomes" id="UP000319801"/>
    </source>
</evidence>
<feature type="compositionally biased region" description="Basic and acidic residues" evidence="14">
    <location>
        <begin position="1001"/>
        <end position="1215"/>
    </location>
</feature>
<dbReference type="FunFam" id="2.30.42.10:FF:000043">
    <property type="entry name" value="Syntenin-1 isoform X1"/>
    <property type="match status" value="1"/>
</dbReference>
<dbReference type="InterPro" id="IPR019734">
    <property type="entry name" value="TPR_rpt"/>
</dbReference>
<dbReference type="EMBL" id="VCAZ01000030">
    <property type="protein sequence ID" value="TSL34541.1"/>
    <property type="molecule type" value="Genomic_DNA"/>
</dbReference>
<reference evidence="17 18" key="1">
    <citation type="journal article" date="2019" name="Genome Biol. Evol.">
        <title>Whole-Genome Sequencing of the Giant Devil Catfish, Bagarius yarrelli.</title>
        <authorList>
            <person name="Jiang W."/>
            <person name="Lv Y."/>
            <person name="Cheng L."/>
            <person name="Yang K."/>
            <person name="Chao B."/>
            <person name="Wang X."/>
            <person name="Li Y."/>
            <person name="Pan X."/>
            <person name="You X."/>
            <person name="Zhang Y."/>
            <person name="Yang J."/>
            <person name="Li J."/>
            <person name="Zhang X."/>
            <person name="Liu S."/>
            <person name="Sun C."/>
            <person name="Yang J."/>
            <person name="Shi Q."/>
        </authorList>
    </citation>
    <scope>NUCLEOTIDE SEQUENCE [LARGE SCALE GENOMIC DNA]</scope>
    <source>
        <strain evidence="17">JWS20170419001</strain>
        <tissue evidence="17">Muscle</tissue>
    </source>
</reference>
<evidence type="ECO:0000256" key="11">
    <source>
        <dbReference type="ARBA" id="ARBA00023180"/>
    </source>
</evidence>
<feature type="transmembrane region" description="Helical" evidence="15">
    <location>
        <begin position="816"/>
        <end position="837"/>
    </location>
</feature>
<evidence type="ECO:0000259" key="16">
    <source>
        <dbReference type="PROSITE" id="PS50106"/>
    </source>
</evidence>
<dbReference type="InterPro" id="IPR001478">
    <property type="entry name" value="PDZ"/>
</dbReference>
<dbReference type="InterPro" id="IPR001128">
    <property type="entry name" value="Cyt_P450"/>
</dbReference>
<dbReference type="Pfam" id="PF00595">
    <property type="entry name" value="PDZ"/>
    <property type="match status" value="1"/>
</dbReference>
<feature type="region of interest" description="Disordered" evidence="14">
    <location>
        <begin position="1001"/>
        <end position="1317"/>
    </location>
</feature>
<evidence type="ECO:0000256" key="10">
    <source>
        <dbReference type="ARBA" id="ARBA00023157"/>
    </source>
</evidence>
<dbReference type="PANTHER" id="PTHR12366:SF33">
    <property type="entry name" value="ASPARTYL_ASPARAGINYL BETA-HYDROXYLASE"/>
    <property type="match status" value="1"/>
</dbReference>
<dbReference type="PROSITE" id="PS50106">
    <property type="entry name" value="PDZ"/>
    <property type="match status" value="2"/>
</dbReference>
<dbReference type="GO" id="GO:0005783">
    <property type="term" value="C:endoplasmic reticulum"/>
    <property type="evidence" value="ECO:0007669"/>
    <property type="project" value="TreeGrafter"/>
</dbReference>
<comment type="similarity">
    <text evidence="3">Belongs to the cytochrome P450 family.</text>
</comment>
<accession>A0A556TYQ0</accession>
<comment type="similarity">
    <text evidence="2">Belongs to the aspartyl/asparaginyl beta-hydroxylase family.</text>
</comment>
<dbReference type="Gene3D" id="2.30.42.10">
    <property type="match status" value="2"/>
</dbReference>
<dbReference type="PRINTS" id="PR00465">
    <property type="entry name" value="EP450IV"/>
</dbReference>
<evidence type="ECO:0000256" key="13">
    <source>
        <dbReference type="PIRSR" id="PIRSR602403-1"/>
    </source>
</evidence>
<keyword evidence="5 15" id="KW-0812">Transmembrane</keyword>
<gene>
    <name evidence="17" type="ORF">Baya_6754</name>
</gene>
<keyword evidence="13" id="KW-0349">Heme</keyword>
<evidence type="ECO:0000256" key="15">
    <source>
        <dbReference type="SAM" id="Phobius"/>
    </source>
</evidence>
<dbReference type="SUPFAM" id="SSF48264">
    <property type="entry name" value="Cytochrome P450"/>
    <property type="match status" value="1"/>
</dbReference>
<evidence type="ECO:0000256" key="9">
    <source>
        <dbReference type="ARBA" id="ARBA00023136"/>
    </source>
</evidence>
<dbReference type="GO" id="GO:0020037">
    <property type="term" value="F:heme binding"/>
    <property type="evidence" value="ECO:0007669"/>
    <property type="project" value="InterPro"/>
</dbReference>
<feature type="transmembrane region" description="Helical" evidence="15">
    <location>
        <begin position="752"/>
        <end position="770"/>
    </location>
</feature>
<dbReference type="Pfam" id="PF13432">
    <property type="entry name" value="TPR_16"/>
    <property type="match status" value="1"/>
</dbReference>
<dbReference type="OrthoDB" id="6692864at2759"/>